<evidence type="ECO:0000313" key="1">
    <source>
        <dbReference type="EMBL" id="MBO8472777.1"/>
    </source>
</evidence>
<reference evidence="1" key="2">
    <citation type="journal article" date="2021" name="PeerJ">
        <title>Extensive microbial diversity within the chicken gut microbiome revealed by metagenomics and culture.</title>
        <authorList>
            <person name="Gilroy R."/>
            <person name="Ravi A."/>
            <person name="Getino M."/>
            <person name="Pursley I."/>
            <person name="Horton D.L."/>
            <person name="Alikhan N.F."/>
            <person name="Baker D."/>
            <person name="Gharbi K."/>
            <person name="Hall N."/>
            <person name="Watson M."/>
            <person name="Adriaenssens E.M."/>
            <person name="Foster-Nyarko E."/>
            <person name="Jarju S."/>
            <person name="Secka A."/>
            <person name="Antonio M."/>
            <person name="Oren A."/>
            <person name="Chaudhuri R.R."/>
            <person name="La Ragione R."/>
            <person name="Hildebrand F."/>
            <person name="Pallen M.J."/>
        </authorList>
    </citation>
    <scope>NUCLEOTIDE SEQUENCE</scope>
    <source>
        <strain evidence="1">B1-8020</strain>
    </source>
</reference>
<dbReference type="AlphaFoldDB" id="A0A9D9IH97"/>
<dbReference type="EMBL" id="JADIMA010000037">
    <property type="protein sequence ID" value="MBO8472777.1"/>
    <property type="molecule type" value="Genomic_DNA"/>
</dbReference>
<comment type="caution">
    <text evidence="1">The sequence shown here is derived from an EMBL/GenBank/DDBJ whole genome shotgun (WGS) entry which is preliminary data.</text>
</comment>
<accession>A0A9D9IH97</accession>
<protein>
    <submittedName>
        <fullName evidence="1">Uncharacterized protein</fullName>
    </submittedName>
</protein>
<organism evidence="1 2">
    <name type="scientific">Candidatus Merdivivens pullicola</name>
    <dbReference type="NCBI Taxonomy" id="2840872"/>
    <lineage>
        <taxon>Bacteria</taxon>
        <taxon>Pseudomonadati</taxon>
        <taxon>Bacteroidota</taxon>
        <taxon>Bacteroidia</taxon>
        <taxon>Bacteroidales</taxon>
        <taxon>Muribaculaceae</taxon>
        <taxon>Muribaculaceae incertae sedis</taxon>
        <taxon>Candidatus Merdivivens</taxon>
    </lineage>
</organism>
<dbReference type="Proteomes" id="UP000823604">
    <property type="component" value="Unassembled WGS sequence"/>
</dbReference>
<name>A0A9D9IH97_9BACT</name>
<proteinExistence type="predicted"/>
<evidence type="ECO:0000313" key="2">
    <source>
        <dbReference type="Proteomes" id="UP000823604"/>
    </source>
</evidence>
<reference evidence="1" key="1">
    <citation type="submission" date="2020-10" db="EMBL/GenBank/DDBJ databases">
        <authorList>
            <person name="Gilroy R."/>
        </authorList>
    </citation>
    <scope>NUCLEOTIDE SEQUENCE</scope>
    <source>
        <strain evidence="1">B1-8020</strain>
    </source>
</reference>
<gene>
    <name evidence="1" type="ORF">IAB81_04030</name>
</gene>
<sequence>MLSARRKHAHSEGNFQFDYAVIAFPEPTFQISTLTGLPKALLRQAFSCPRVQWHNAAPETSGAIGQVHRDLFRRRRMPSSAFSASLMSERNGACGVRMGARLTPLEWVAYG</sequence>